<evidence type="ECO:0000313" key="8">
    <source>
        <dbReference type="Proteomes" id="UP001465755"/>
    </source>
</evidence>
<evidence type="ECO:0000259" key="6">
    <source>
        <dbReference type="SMART" id="SM00479"/>
    </source>
</evidence>
<comment type="caution">
    <text evidence="7">The sequence shown here is derived from an EMBL/GenBank/DDBJ whole genome shotgun (WGS) entry which is preliminary data.</text>
</comment>
<dbReference type="Gene3D" id="3.30.420.10">
    <property type="entry name" value="Ribonuclease H-like superfamily/Ribonuclease H"/>
    <property type="match status" value="2"/>
</dbReference>
<dbReference type="Proteomes" id="UP001465755">
    <property type="component" value="Unassembled WGS sequence"/>
</dbReference>
<gene>
    <name evidence="7" type="ORF">WJX73_006337</name>
</gene>
<keyword evidence="1" id="KW-0698">rRNA processing</keyword>
<evidence type="ECO:0000313" key="7">
    <source>
        <dbReference type="EMBL" id="KAK9808102.1"/>
    </source>
</evidence>
<keyword evidence="2" id="KW-0540">Nuclease</keyword>
<feature type="domain" description="Exonuclease" evidence="6">
    <location>
        <begin position="1"/>
        <end position="169"/>
    </location>
</feature>
<dbReference type="GO" id="GO:0003676">
    <property type="term" value="F:nucleic acid binding"/>
    <property type="evidence" value="ECO:0007669"/>
    <property type="project" value="InterPro"/>
</dbReference>
<dbReference type="GO" id="GO:0005634">
    <property type="term" value="C:nucleus"/>
    <property type="evidence" value="ECO:0007669"/>
    <property type="project" value="TreeGrafter"/>
</dbReference>
<keyword evidence="3" id="KW-0378">Hydrolase</keyword>
<proteinExistence type="predicted"/>
<dbReference type="AlphaFoldDB" id="A0AAW1PHN2"/>
<accession>A0AAW1PHN2</accession>
<evidence type="ECO:0000256" key="3">
    <source>
        <dbReference type="ARBA" id="ARBA00022801"/>
    </source>
</evidence>
<dbReference type="InterPro" id="IPR047021">
    <property type="entry name" value="REXO1/3/4-like"/>
</dbReference>
<dbReference type="InterPro" id="IPR013520">
    <property type="entry name" value="Ribonucl_H"/>
</dbReference>
<dbReference type="InterPro" id="IPR036397">
    <property type="entry name" value="RNaseH_sf"/>
</dbReference>
<evidence type="ECO:0000256" key="5">
    <source>
        <dbReference type="SAM" id="MobiDB-lite"/>
    </source>
</evidence>
<evidence type="ECO:0000256" key="1">
    <source>
        <dbReference type="ARBA" id="ARBA00022552"/>
    </source>
</evidence>
<reference evidence="7 8" key="1">
    <citation type="journal article" date="2024" name="Nat. Commun.">
        <title>Phylogenomics reveals the evolutionary origins of lichenization in chlorophyte algae.</title>
        <authorList>
            <person name="Puginier C."/>
            <person name="Libourel C."/>
            <person name="Otte J."/>
            <person name="Skaloud P."/>
            <person name="Haon M."/>
            <person name="Grisel S."/>
            <person name="Petersen M."/>
            <person name="Berrin J.G."/>
            <person name="Delaux P.M."/>
            <person name="Dal Grande F."/>
            <person name="Keller J."/>
        </authorList>
    </citation>
    <scope>NUCLEOTIDE SEQUENCE [LARGE SCALE GENOMIC DNA]</scope>
    <source>
        <strain evidence="7 8">SAG 2036</strain>
    </source>
</reference>
<feature type="region of interest" description="Disordered" evidence="5">
    <location>
        <begin position="447"/>
        <end position="543"/>
    </location>
</feature>
<keyword evidence="8" id="KW-1185">Reference proteome</keyword>
<dbReference type="GO" id="GO:0004527">
    <property type="term" value="F:exonuclease activity"/>
    <property type="evidence" value="ECO:0007669"/>
    <property type="project" value="InterPro"/>
</dbReference>
<evidence type="ECO:0000256" key="2">
    <source>
        <dbReference type="ARBA" id="ARBA00022722"/>
    </source>
</evidence>
<dbReference type="SUPFAM" id="SSF53098">
    <property type="entry name" value="Ribonuclease H-like"/>
    <property type="match status" value="2"/>
</dbReference>
<evidence type="ECO:0000256" key="4">
    <source>
        <dbReference type="ARBA" id="ARBA00025599"/>
    </source>
</evidence>
<name>A0AAW1PHN2_9CHLO</name>
<dbReference type="EMBL" id="JALJOQ010000027">
    <property type="protein sequence ID" value="KAK9808102.1"/>
    <property type="molecule type" value="Genomic_DNA"/>
</dbReference>
<dbReference type="SMART" id="SM00479">
    <property type="entry name" value="EXOIII"/>
    <property type="match status" value="1"/>
</dbReference>
<feature type="compositionally biased region" description="Polar residues" evidence="5">
    <location>
        <begin position="528"/>
        <end position="543"/>
    </location>
</feature>
<dbReference type="PANTHER" id="PTHR12801">
    <property type="entry name" value="RNA EXONUCLEASE REXO1 / RECO3 FAMILY MEMBER-RELATED"/>
    <property type="match status" value="1"/>
</dbReference>
<sequence>MDVEFAHFKIVRPKSGNVSEVLFAADVCVIKSTGDIFRKFIRPPQSQEWQQYTKDTWCGGIPWENIVNAETLQEVRAHLKHELQGKLLLGWGQFHDFKLLQFTQDMSNGHLDLQCVPLFQPQAPGWGLKHAVKHFLGRDIQTGGRPHSAREDTEAIMDLYHMYLEHLDEKQRVKAARRRSQREAQLRVALQGKLLLGWGFANDVSSLRISKDMSDGQVDLQDLPYFARRGPATQPWGLKEVTKKHLGRAIQTGSKIHSAKEDATAVLDLYKGAITPSAVDSRAGVLHLGFMPSRAQPNAASNPARIDQPRLMQTIAQSTAGAALGEGQQGLMMGRSLLNAPDGSTVMSHPMQGRLASHAISAPASMTYPWQRLCPPNAASQSVGTHQPRLMQGGHLPHAANGVSMNQSGPMMGRAPPRAANVPVSSDFPGFVQGFLFPNAAAGLNHPGPILGRPPRNAANGAAGVGQPDVSQGRLPPFDNTASVDQPGLGLGAPPPNTANGSAAMAHPGLAQGRVASNGPAQRAGVVSDSTHSSDASAGSAFN</sequence>
<organism evidence="7 8">
    <name type="scientific">Symbiochloris irregularis</name>
    <dbReference type="NCBI Taxonomy" id="706552"/>
    <lineage>
        <taxon>Eukaryota</taxon>
        <taxon>Viridiplantae</taxon>
        <taxon>Chlorophyta</taxon>
        <taxon>core chlorophytes</taxon>
        <taxon>Trebouxiophyceae</taxon>
        <taxon>Trebouxiales</taxon>
        <taxon>Trebouxiaceae</taxon>
        <taxon>Symbiochloris</taxon>
    </lineage>
</organism>
<dbReference type="PANTHER" id="PTHR12801:SF45">
    <property type="entry name" value="RNA EXONUCLEASE 4"/>
    <property type="match status" value="1"/>
</dbReference>
<dbReference type="InterPro" id="IPR012337">
    <property type="entry name" value="RNaseH-like_sf"/>
</dbReference>
<protein>
    <recommendedName>
        <fullName evidence="6">Exonuclease domain-containing protein</fullName>
    </recommendedName>
</protein>
<comment type="function">
    <text evidence="4">Exoribonuclease involved in ribosome biosynthesis. Involved in the processing of ITS1, the internal transcribed spacer localized between the 18S and 5.8S rRNAs.</text>
</comment>
<dbReference type="GO" id="GO:0006364">
    <property type="term" value="P:rRNA processing"/>
    <property type="evidence" value="ECO:0007669"/>
    <property type="project" value="UniProtKB-KW"/>
</dbReference>